<proteinExistence type="inferred from homology"/>
<reference evidence="14" key="1">
    <citation type="journal article" date="2014" name="Mol. Phylogenet. Evol.">
        <title>Towards a mitogenomic phylogeny of Lepidoptera.</title>
        <authorList>
            <person name="Timmermans M.J."/>
            <person name="Lees D.C."/>
            <person name="Simonsen T.J."/>
        </authorList>
    </citation>
    <scope>NUCLEOTIDE SEQUENCE</scope>
</reference>
<dbReference type="EMBL" id="KJ508042">
    <property type="protein sequence ID" value="AII02312.1"/>
    <property type="molecule type" value="Genomic_DNA"/>
</dbReference>
<evidence type="ECO:0000256" key="2">
    <source>
        <dbReference type="ARBA" id="ARBA00008892"/>
    </source>
</evidence>
<dbReference type="GO" id="GO:0015986">
    <property type="term" value="P:proton motive force-driven ATP synthesis"/>
    <property type="evidence" value="ECO:0007669"/>
    <property type="project" value="InterPro"/>
</dbReference>
<dbReference type="InterPro" id="IPR001421">
    <property type="entry name" value="ATP8_metazoa"/>
</dbReference>
<evidence type="ECO:0000256" key="7">
    <source>
        <dbReference type="ARBA" id="ARBA00022781"/>
    </source>
</evidence>
<comment type="similarity">
    <text evidence="2 12">Belongs to the ATPase protein 8 family.</text>
</comment>
<dbReference type="GO" id="GO:0031966">
    <property type="term" value="C:mitochondrial membrane"/>
    <property type="evidence" value="ECO:0007669"/>
    <property type="project" value="UniProtKB-SubCell"/>
</dbReference>
<keyword evidence="4 12" id="KW-0813">Transport</keyword>
<evidence type="ECO:0000256" key="12">
    <source>
        <dbReference type="RuleBase" id="RU003661"/>
    </source>
</evidence>
<keyword evidence="11 13" id="KW-0472">Membrane</keyword>
<dbReference type="GO" id="GO:0015078">
    <property type="term" value="F:proton transmembrane transporter activity"/>
    <property type="evidence" value="ECO:0007669"/>
    <property type="project" value="InterPro"/>
</dbReference>
<comment type="subcellular location">
    <subcellularLocation>
        <location evidence="1 12">Mitochondrion membrane</location>
        <topology evidence="1 12">Single-pass membrane protein</topology>
    </subcellularLocation>
</comment>
<gene>
    <name evidence="14" type="primary">ATP8</name>
</gene>
<accession>A0A076EBG1</accession>
<keyword evidence="7 12" id="KW-0375">Hydrogen ion transport</keyword>
<evidence type="ECO:0000256" key="3">
    <source>
        <dbReference type="ARBA" id="ARBA00011291"/>
    </source>
</evidence>
<dbReference type="GO" id="GO:0045259">
    <property type="term" value="C:proton-transporting ATP synthase complex"/>
    <property type="evidence" value="ECO:0007669"/>
    <property type="project" value="UniProtKB-KW"/>
</dbReference>
<evidence type="ECO:0000313" key="14">
    <source>
        <dbReference type="EMBL" id="AII02312.1"/>
    </source>
</evidence>
<sequence>MPQMMPINWIMLFFFFSTIYMIFIIMNYFNNIYTPKKFKMNKFNNIKNINWKW</sequence>
<evidence type="ECO:0000256" key="5">
    <source>
        <dbReference type="ARBA" id="ARBA00022547"/>
    </source>
</evidence>
<evidence type="ECO:0000256" key="8">
    <source>
        <dbReference type="ARBA" id="ARBA00022989"/>
    </source>
</evidence>
<evidence type="ECO:0000256" key="6">
    <source>
        <dbReference type="ARBA" id="ARBA00022692"/>
    </source>
</evidence>
<keyword evidence="9 12" id="KW-0406">Ion transport</keyword>
<feature type="transmembrane region" description="Helical" evidence="13">
    <location>
        <begin position="6"/>
        <end position="29"/>
    </location>
</feature>
<keyword evidence="5 12" id="KW-0138">CF(0)</keyword>
<evidence type="ECO:0000256" key="9">
    <source>
        <dbReference type="ARBA" id="ARBA00023065"/>
    </source>
</evidence>
<keyword evidence="8 13" id="KW-1133">Transmembrane helix</keyword>
<organism evidence="14">
    <name type="scientific">Cameraria ohridella</name>
    <dbReference type="NCBI Taxonomy" id="199129"/>
    <lineage>
        <taxon>Eukaryota</taxon>
        <taxon>Metazoa</taxon>
        <taxon>Ecdysozoa</taxon>
        <taxon>Arthropoda</taxon>
        <taxon>Hexapoda</taxon>
        <taxon>Insecta</taxon>
        <taxon>Pterygota</taxon>
        <taxon>Neoptera</taxon>
        <taxon>Endopterygota</taxon>
        <taxon>Lepidoptera</taxon>
        <taxon>Glossata</taxon>
        <taxon>Ditrysia</taxon>
        <taxon>Tineoidea</taxon>
        <taxon>Gracillariidae</taxon>
        <taxon>Cameraria</taxon>
    </lineage>
</organism>
<keyword evidence="10 12" id="KW-0496">Mitochondrion</keyword>
<comment type="subunit">
    <text evidence="3">F-type ATPases have 2 components, CF(1) - the catalytic core - and CF(0) - the membrane proton channel.</text>
</comment>
<geneLocation type="mitochondrion" evidence="14"/>
<evidence type="ECO:0000256" key="4">
    <source>
        <dbReference type="ARBA" id="ARBA00022448"/>
    </source>
</evidence>
<evidence type="ECO:0000256" key="11">
    <source>
        <dbReference type="ARBA" id="ARBA00023136"/>
    </source>
</evidence>
<evidence type="ECO:0000256" key="10">
    <source>
        <dbReference type="ARBA" id="ARBA00023128"/>
    </source>
</evidence>
<keyword evidence="6 12" id="KW-0812">Transmembrane</keyword>
<evidence type="ECO:0000256" key="1">
    <source>
        <dbReference type="ARBA" id="ARBA00004304"/>
    </source>
</evidence>
<evidence type="ECO:0000256" key="13">
    <source>
        <dbReference type="SAM" id="Phobius"/>
    </source>
</evidence>
<protein>
    <recommendedName>
        <fullName evidence="12">ATP synthase complex subunit 8</fullName>
    </recommendedName>
</protein>
<dbReference type="Pfam" id="PF00895">
    <property type="entry name" value="ATP-synt_8"/>
    <property type="match status" value="1"/>
</dbReference>
<name>A0A076EBG1_9NEOP</name>
<dbReference type="AlphaFoldDB" id="A0A076EBG1"/>